<dbReference type="EMBL" id="JAMPLM010000011">
    <property type="protein sequence ID" value="MEP1059572.1"/>
    <property type="molecule type" value="Genomic_DNA"/>
</dbReference>
<evidence type="ECO:0000313" key="1">
    <source>
        <dbReference type="EMBL" id="MEP1059572.1"/>
    </source>
</evidence>
<comment type="caution">
    <text evidence="1">The sequence shown here is derived from an EMBL/GenBank/DDBJ whole genome shotgun (WGS) entry which is preliminary data.</text>
</comment>
<accession>A0ABV0KJZ3</accession>
<dbReference type="RefSeq" id="WP_190446535.1">
    <property type="nucleotide sequence ID" value="NZ_JAMPLM010000011.1"/>
</dbReference>
<keyword evidence="2" id="KW-1185">Reference proteome</keyword>
<sequence>METKLILTEKDIKRAIEEYLIGTKQGKAKSIRLEQGSNTVSADPQEYSAFYAEVELEVEEDGIE</sequence>
<reference evidence="1 2" key="1">
    <citation type="submission" date="2022-04" db="EMBL/GenBank/DDBJ databases">
        <title>Positive selection, recombination, and allopatry shape intraspecific diversity of widespread and dominant cyanobacteria.</title>
        <authorList>
            <person name="Wei J."/>
            <person name="Shu W."/>
            <person name="Hu C."/>
        </authorList>
    </citation>
    <scope>NUCLEOTIDE SEQUENCE [LARGE SCALE GENOMIC DNA]</scope>
    <source>
        <strain evidence="1 2">AS-A4</strain>
    </source>
</reference>
<evidence type="ECO:0000313" key="2">
    <source>
        <dbReference type="Proteomes" id="UP001476950"/>
    </source>
</evidence>
<gene>
    <name evidence="1" type="ORF">NDI38_14090</name>
</gene>
<organism evidence="1 2">
    <name type="scientific">Stenomitos frigidus AS-A4</name>
    <dbReference type="NCBI Taxonomy" id="2933935"/>
    <lineage>
        <taxon>Bacteria</taxon>
        <taxon>Bacillati</taxon>
        <taxon>Cyanobacteriota</taxon>
        <taxon>Cyanophyceae</taxon>
        <taxon>Leptolyngbyales</taxon>
        <taxon>Leptolyngbyaceae</taxon>
        <taxon>Stenomitos</taxon>
    </lineage>
</organism>
<dbReference type="Proteomes" id="UP001476950">
    <property type="component" value="Unassembled WGS sequence"/>
</dbReference>
<name>A0ABV0KJZ3_9CYAN</name>
<protein>
    <submittedName>
        <fullName evidence="1">Uncharacterized protein</fullName>
    </submittedName>
</protein>
<proteinExistence type="predicted"/>